<keyword evidence="1" id="KW-0812">Transmembrane</keyword>
<evidence type="ECO:0000313" key="2">
    <source>
        <dbReference type="EMBL" id="RCK06526.1"/>
    </source>
</evidence>
<gene>
    <name evidence="2" type="ORF">TH5_08535</name>
</gene>
<name>A0A367UDY4_9PROT</name>
<protein>
    <recommendedName>
        <fullName evidence="4">Cobalt ABC transporter permease</fullName>
    </recommendedName>
</protein>
<keyword evidence="3" id="KW-1185">Reference proteome</keyword>
<dbReference type="Proteomes" id="UP000252419">
    <property type="component" value="Unassembled WGS sequence"/>
</dbReference>
<sequence>MPRFPTLYGIVVLIGTLFTCVSAQAHSLHVFAMGNGDVIDGYAYFGGGARPHDAEIHLLDDTGHIIFAGKTDDQGEFKLRVSHQQDYVIEANSGDGHIASFTINGDELSDQLPSGGEGINVDVSQIDTTSAFQSGKTPSPSTTIAVDHSNAMISLSRDELDSLIDAAVSRHIRPLREQMVAYEDKVRFSDLLGGIGVIVGIFGAFAWFQAGKSRPRQQNKKP</sequence>
<evidence type="ECO:0000256" key="1">
    <source>
        <dbReference type="SAM" id="Phobius"/>
    </source>
</evidence>
<dbReference type="AlphaFoldDB" id="A0A367UDY4"/>
<evidence type="ECO:0000313" key="3">
    <source>
        <dbReference type="Proteomes" id="UP000252419"/>
    </source>
</evidence>
<accession>A0A367UDY4</accession>
<evidence type="ECO:0008006" key="4">
    <source>
        <dbReference type="Google" id="ProtNLM"/>
    </source>
</evidence>
<keyword evidence="1" id="KW-0472">Membrane</keyword>
<feature type="transmembrane region" description="Helical" evidence="1">
    <location>
        <begin position="191"/>
        <end position="210"/>
    </location>
</feature>
<dbReference type="RefSeq" id="WP_114121445.1">
    <property type="nucleotide sequence ID" value="NZ_JPWA01000007.1"/>
</dbReference>
<comment type="caution">
    <text evidence="2">The sequence shown here is derived from an EMBL/GenBank/DDBJ whole genome shotgun (WGS) entry which is preliminary data.</text>
</comment>
<keyword evidence="1" id="KW-1133">Transmembrane helix</keyword>
<organism evidence="2 3">
    <name type="scientific">Thalassospira xianhensis MCCC 1A02616</name>
    <dbReference type="NCBI Taxonomy" id="1177929"/>
    <lineage>
        <taxon>Bacteria</taxon>
        <taxon>Pseudomonadati</taxon>
        <taxon>Pseudomonadota</taxon>
        <taxon>Alphaproteobacteria</taxon>
        <taxon>Rhodospirillales</taxon>
        <taxon>Thalassospiraceae</taxon>
        <taxon>Thalassospira</taxon>
    </lineage>
</organism>
<reference evidence="2 3" key="1">
    <citation type="submission" date="2014-07" db="EMBL/GenBank/DDBJ databases">
        <title>Draft genome sequence of Thalassospira xianhensis P-4 (MCCC 1A02616).</title>
        <authorList>
            <person name="Lai Q."/>
            <person name="Shao Z."/>
        </authorList>
    </citation>
    <scope>NUCLEOTIDE SEQUENCE [LARGE SCALE GENOMIC DNA]</scope>
    <source>
        <strain evidence="2 3">MCCC 1A02616</strain>
    </source>
</reference>
<dbReference type="EMBL" id="JPWA01000007">
    <property type="protein sequence ID" value="RCK06526.1"/>
    <property type="molecule type" value="Genomic_DNA"/>
</dbReference>
<proteinExistence type="predicted"/>